<feature type="transmembrane region" description="Helical" evidence="4">
    <location>
        <begin position="409"/>
        <end position="428"/>
    </location>
</feature>
<organism evidence="6 7">
    <name type="scientific">Streptomyces nondiastaticus</name>
    <dbReference type="NCBI Taxonomy" id="3154512"/>
    <lineage>
        <taxon>Bacteria</taxon>
        <taxon>Bacillati</taxon>
        <taxon>Actinomycetota</taxon>
        <taxon>Actinomycetes</taxon>
        <taxon>Kitasatosporales</taxon>
        <taxon>Streptomycetaceae</taxon>
        <taxon>Streptomyces</taxon>
    </lineage>
</organism>
<dbReference type="Pfam" id="PF00672">
    <property type="entry name" value="HAMP"/>
    <property type="match status" value="1"/>
</dbReference>
<evidence type="ECO:0000313" key="7">
    <source>
        <dbReference type="Proteomes" id="UP001602123"/>
    </source>
</evidence>
<dbReference type="SMART" id="SM00304">
    <property type="entry name" value="HAMP"/>
    <property type="match status" value="2"/>
</dbReference>
<feature type="compositionally biased region" description="Basic and acidic residues" evidence="3">
    <location>
        <begin position="142"/>
        <end position="157"/>
    </location>
</feature>
<comment type="caution">
    <text evidence="6">The sequence shown here is derived from an EMBL/GenBank/DDBJ whole genome shotgun (WGS) entry which is preliminary data.</text>
</comment>
<keyword evidence="1 4" id="KW-0812">Transmembrane</keyword>
<evidence type="ECO:0000256" key="4">
    <source>
        <dbReference type="SAM" id="Phobius"/>
    </source>
</evidence>
<feature type="transmembrane region" description="Helical" evidence="4">
    <location>
        <begin position="695"/>
        <end position="716"/>
    </location>
</feature>
<keyword evidence="7" id="KW-1185">Reference proteome</keyword>
<dbReference type="RefSeq" id="WP_388624717.1">
    <property type="nucleotide sequence ID" value="NZ_JBIAUT010000001.1"/>
</dbReference>
<feature type="region of interest" description="Disordered" evidence="3">
    <location>
        <begin position="476"/>
        <end position="504"/>
    </location>
</feature>
<evidence type="ECO:0000256" key="3">
    <source>
        <dbReference type="SAM" id="MobiDB-lite"/>
    </source>
</evidence>
<evidence type="ECO:0000256" key="1">
    <source>
        <dbReference type="ARBA" id="ARBA00022692"/>
    </source>
</evidence>
<dbReference type="InterPro" id="IPR003660">
    <property type="entry name" value="HAMP_dom"/>
</dbReference>
<sequence length="772" mass="80754">MPLSAPRGARRRKLRRRADMPLLGGARPPIAALLALLLLVAGATALVLGDHDRTAVDKAVLTSQQRVAEDGALALRASLDESVTDLQRAAALFAGPEAVPADTVLDKLGKVYNKWRGLAVIDPAGGTLLAARGETIPLADTLTDKGDRTDKADKADRAGNSGKQDGGKGGGATPRLVKLPSGDTRMLVTAALRGGDKPRLLVASGTLNVPGISTGENRSLLVVDSAGTVLAKDGPSIARTAWAKRAAKTAAAAFTKTPEPGGHPGASGRLMGGTDKHRTAVGYAAAGRAPGESSPAGGLGLSVVTSVKVTEDAKAVRTQAFGLVAAAVLLLLAVLVTWVLIRTVQRPLIGLYLESRRLGRGELDRPVRAFRGREPARIGAALESLRGQLLGGRPTRTGRARGGIGTRTTVIVCGVVLLAWAAPLLLLLNRAGSGVAVPKQLVEDQRRRTDTAADRVRKALNEGWADVASVAQIVGAGSEKAGSEKGDKGDKGEKEAREDADAGSATKAVLQTTLREHTRYRSVYVLDADGKVLTRAGAAPRHPAGRKPYADSVAQLNTSGKEPAVAAYAAVPGGKGRTVVGEYDPQFLISMVTRPGLGQVWLVDDKHRIVAADRQHGFRAFSKLPGKHLDDLVTKARKDTNGTALLHRADGGSSLAAAASFTGGGAVRDLNWQVVSEQPASWLELPEYTAQRHTMLAGLLGVTAAVACLGWLHIIVVRPLRTLADQAEALAGGDRKTVLFPQHHDEAGAVVRNLELIRQQLRTAERPPAGRN</sequence>
<evidence type="ECO:0000313" key="6">
    <source>
        <dbReference type="EMBL" id="MFF4215697.1"/>
    </source>
</evidence>
<protein>
    <submittedName>
        <fullName evidence="6">HAMP domain-containing protein</fullName>
    </submittedName>
</protein>
<name>A0ABW6TX00_9ACTN</name>
<dbReference type="PROSITE" id="PS50885">
    <property type="entry name" value="HAMP"/>
    <property type="match status" value="1"/>
</dbReference>
<keyword evidence="2 4" id="KW-1133">Transmembrane helix</keyword>
<dbReference type="EMBL" id="JBIAUT010000001">
    <property type="protein sequence ID" value="MFF4215697.1"/>
    <property type="molecule type" value="Genomic_DNA"/>
</dbReference>
<evidence type="ECO:0000259" key="5">
    <source>
        <dbReference type="PROSITE" id="PS50885"/>
    </source>
</evidence>
<keyword evidence="4" id="KW-0472">Membrane</keyword>
<dbReference type="PANTHER" id="PTHR32089">
    <property type="entry name" value="METHYL-ACCEPTING CHEMOTAXIS PROTEIN MCPB"/>
    <property type="match status" value="1"/>
</dbReference>
<dbReference type="PANTHER" id="PTHR32089:SF112">
    <property type="entry name" value="LYSOZYME-LIKE PROTEIN-RELATED"/>
    <property type="match status" value="1"/>
</dbReference>
<evidence type="ECO:0000256" key="2">
    <source>
        <dbReference type="ARBA" id="ARBA00022989"/>
    </source>
</evidence>
<feature type="region of interest" description="Disordered" evidence="3">
    <location>
        <begin position="140"/>
        <end position="179"/>
    </location>
</feature>
<feature type="transmembrane region" description="Helical" evidence="4">
    <location>
        <begin position="320"/>
        <end position="341"/>
    </location>
</feature>
<dbReference type="SUPFAM" id="SSF158472">
    <property type="entry name" value="HAMP domain-like"/>
    <property type="match status" value="1"/>
</dbReference>
<feature type="domain" description="HAMP" evidence="5">
    <location>
        <begin position="714"/>
        <end position="766"/>
    </location>
</feature>
<feature type="compositionally biased region" description="Basic and acidic residues" evidence="3">
    <location>
        <begin position="481"/>
        <end position="500"/>
    </location>
</feature>
<dbReference type="Gene3D" id="6.10.340.10">
    <property type="match status" value="2"/>
</dbReference>
<gene>
    <name evidence="6" type="ORF">ACFYZM_05380</name>
</gene>
<accession>A0ABW6TX00</accession>
<reference evidence="6 7" key="1">
    <citation type="submission" date="2024-10" db="EMBL/GenBank/DDBJ databases">
        <title>The Natural Products Discovery Center: Release of the First 8490 Sequenced Strains for Exploring Actinobacteria Biosynthetic Diversity.</title>
        <authorList>
            <person name="Kalkreuter E."/>
            <person name="Kautsar S.A."/>
            <person name="Yang D."/>
            <person name="Bader C.D."/>
            <person name="Teijaro C.N."/>
            <person name="Fluegel L."/>
            <person name="Davis C.M."/>
            <person name="Simpson J.R."/>
            <person name="Lauterbach L."/>
            <person name="Steele A.D."/>
            <person name="Gui C."/>
            <person name="Meng S."/>
            <person name="Li G."/>
            <person name="Viehrig K."/>
            <person name="Ye F."/>
            <person name="Su P."/>
            <person name="Kiefer A.F."/>
            <person name="Nichols A."/>
            <person name="Cepeda A.J."/>
            <person name="Yan W."/>
            <person name="Fan B."/>
            <person name="Jiang Y."/>
            <person name="Adhikari A."/>
            <person name="Zheng C.-J."/>
            <person name="Schuster L."/>
            <person name="Cowan T.M."/>
            <person name="Smanski M.J."/>
            <person name="Chevrette M.G."/>
            <person name="De Carvalho L.P.S."/>
            <person name="Shen B."/>
        </authorList>
    </citation>
    <scope>NUCLEOTIDE SEQUENCE [LARGE SCALE GENOMIC DNA]</scope>
    <source>
        <strain evidence="6 7">NPDC001650</strain>
    </source>
</reference>
<proteinExistence type="predicted"/>
<dbReference type="Proteomes" id="UP001602123">
    <property type="component" value="Unassembled WGS sequence"/>
</dbReference>